<dbReference type="HOGENOM" id="CLU_1422911_0_0_1"/>
<reference evidence="2 4" key="2">
    <citation type="journal article" date="2013" name="Nature">
        <title>Insights into bilaterian evolution from three spiralian genomes.</title>
        <authorList>
            <person name="Simakov O."/>
            <person name="Marletaz F."/>
            <person name="Cho S.J."/>
            <person name="Edsinger-Gonzales E."/>
            <person name="Havlak P."/>
            <person name="Hellsten U."/>
            <person name="Kuo D.H."/>
            <person name="Larsson T."/>
            <person name="Lv J."/>
            <person name="Arendt D."/>
            <person name="Savage R."/>
            <person name="Osoegawa K."/>
            <person name="de Jong P."/>
            <person name="Grimwood J."/>
            <person name="Chapman J.A."/>
            <person name="Shapiro H."/>
            <person name="Aerts A."/>
            <person name="Otillar R.P."/>
            <person name="Terry A.Y."/>
            <person name="Boore J.L."/>
            <person name="Grigoriev I.V."/>
            <person name="Lindberg D.R."/>
            <person name="Seaver E.C."/>
            <person name="Weisblat D.A."/>
            <person name="Putnam N.H."/>
            <person name="Rokhsar D.S."/>
        </authorList>
    </citation>
    <scope>NUCLEOTIDE SEQUENCE</scope>
</reference>
<protein>
    <recommendedName>
        <fullName evidence="1">Fibronectin type-III domain-containing protein</fullName>
    </recommendedName>
</protein>
<reference evidence="4" key="1">
    <citation type="submission" date="2012-12" db="EMBL/GenBank/DDBJ databases">
        <authorList>
            <person name="Hellsten U."/>
            <person name="Grimwood J."/>
            <person name="Chapman J.A."/>
            <person name="Shapiro H."/>
            <person name="Aerts A."/>
            <person name="Otillar R.P."/>
            <person name="Terry A.Y."/>
            <person name="Boore J.L."/>
            <person name="Simakov O."/>
            <person name="Marletaz F."/>
            <person name="Cho S.-J."/>
            <person name="Edsinger-Gonzales E."/>
            <person name="Havlak P."/>
            <person name="Kuo D.-H."/>
            <person name="Larsson T."/>
            <person name="Lv J."/>
            <person name="Arendt D."/>
            <person name="Savage R."/>
            <person name="Osoegawa K."/>
            <person name="de Jong P."/>
            <person name="Lindberg D.R."/>
            <person name="Seaver E.C."/>
            <person name="Weisblat D.A."/>
            <person name="Putnam N.H."/>
            <person name="Grigoriev I.V."/>
            <person name="Rokhsar D.S."/>
        </authorList>
    </citation>
    <scope>NUCLEOTIDE SEQUENCE</scope>
</reference>
<dbReference type="Gene3D" id="2.60.40.10">
    <property type="entry name" value="Immunoglobulins"/>
    <property type="match status" value="1"/>
</dbReference>
<proteinExistence type="predicted"/>
<dbReference type="InterPro" id="IPR013783">
    <property type="entry name" value="Ig-like_fold"/>
</dbReference>
<gene>
    <name evidence="3" type="primary">20197858</name>
    <name evidence="2" type="ORF">HELRODRAFT_158384</name>
</gene>
<evidence type="ECO:0000259" key="1">
    <source>
        <dbReference type="PROSITE" id="PS50853"/>
    </source>
</evidence>
<organism evidence="3 4">
    <name type="scientific">Helobdella robusta</name>
    <name type="common">Californian leech</name>
    <dbReference type="NCBI Taxonomy" id="6412"/>
    <lineage>
        <taxon>Eukaryota</taxon>
        <taxon>Metazoa</taxon>
        <taxon>Spiralia</taxon>
        <taxon>Lophotrochozoa</taxon>
        <taxon>Annelida</taxon>
        <taxon>Clitellata</taxon>
        <taxon>Hirudinea</taxon>
        <taxon>Rhynchobdellida</taxon>
        <taxon>Glossiphoniidae</taxon>
        <taxon>Helobdella</taxon>
    </lineage>
</organism>
<dbReference type="GeneID" id="20197858"/>
<sequence length="191" mass="21716">MRHSEMIVKNCVHHFFSGQHHVVQECQQAETQRCVKCIRGLTYMDADSKVYGSIIKWDEVSQQHEGVYQCRVQNKLASAFATYFLFKSGVYPPSNLKAKTVKDGILLTWDKSLDADVDNYVLYYGLLETFPEYYMTEIILGSKVNVTMIGLESFKMYSFYLIAISKSTEVSEVSQTVSAISPENGNMPLTC</sequence>
<dbReference type="InterPro" id="IPR036116">
    <property type="entry name" value="FN3_sf"/>
</dbReference>
<dbReference type="KEGG" id="hro:HELRODRAFT_158384"/>
<evidence type="ECO:0000313" key="4">
    <source>
        <dbReference type="Proteomes" id="UP000015101"/>
    </source>
</evidence>
<evidence type="ECO:0000313" key="2">
    <source>
        <dbReference type="EMBL" id="ESO11998.1"/>
    </source>
</evidence>
<dbReference type="InterPro" id="IPR003961">
    <property type="entry name" value="FN3_dom"/>
</dbReference>
<dbReference type="RefSeq" id="XP_009008718.1">
    <property type="nucleotide sequence ID" value="XM_009010470.1"/>
</dbReference>
<evidence type="ECO:0000313" key="3">
    <source>
        <dbReference type="EnsemblMetazoa" id="HelroP158384"/>
    </source>
</evidence>
<reference evidence="3" key="3">
    <citation type="submission" date="2015-06" db="UniProtKB">
        <authorList>
            <consortium name="EnsemblMetazoa"/>
        </authorList>
    </citation>
    <scope>IDENTIFICATION</scope>
</reference>
<dbReference type="EnsemblMetazoa" id="HelroT158384">
    <property type="protein sequence ID" value="HelroP158384"/>
    <property type="gene ID" value="HelroG158384"/>
</dbReference>
<dbReference type="PROSITE" id="PS50853">
    <property type="entry name" value="FN3"/>
    <property type="match status" value="1"/>
</dbReference>
<dbReference type="AlphaFoldDB" id="T1EMQ8"/>
<feature type="domain" description="Fibronectin type-III" evidence="1">
    <location>
        <begin position="92"/>
        <end position="184"/>
    </location>
</feature>
<dbReference type="InParanoid" id="T1EMQ8"/>
<dbReference type="CTD" id="20197858"/>
<name>T1EMQ8_HELRO</name>
<dbReference type="EMBL" id="AMQM01000025">
    <property type="status" value="NOT_ANNOTATED_CDS"/>
    <property type="molecule type" value="Genomic_DNA"/>
</dbReference>
<dbReference type="EMBL" id="KB095811">
    <property type="protein sequence ID" value="ESO11998.1"/>
    <property type="molecule type" value="Genomic_DNA"/>
</dbReference>
<dbReference type="SUPFAM" id="SSF49265">
    <property type="entry name" value="Fibronectin type III"/>
    <property type="match status" value="1"/>
</dbReference>
<accession>T1EMQ8</accession>
<keyword evidence="4" id="KW-1185">Reference proteome</keyword>
<dbReference type="CDD" id="cd00063">
    <property type="entry name" value="FN3"/>
    <property type="match status" value="1"/>
</dbReference>
<dbReference type="Proteomes" id="UP000015101">
    <property type="component" value="Unassembled WGS sequence"/>
</dbReference>